<accession>A0A6G1HWG3</accession>
<sequence>MALPAMLPIATMSYPYHTPSPGPGSSSSRYPSRPPHHNSASSTTYYHHPSSHRPASNPDLATLQRLLRTLLPSRPRLTSSTPLRAPLHTLHLLQTSDGPSVLKTPAPSATHLLRHETAAIASEANVLTLLSRARLPTLPSTLAYDPSGTTSLPGPLLLRAFLSGTPYPSVQLPAQTRARLEGQLGAILAAVCGTRLGAFGSTPAVWAGRGARSWSAAFAGLVEQVLRDGEDVLLVLPYERIRGHVAAFSSALDAITDARCVPLGLDESGILVEERGGEWWVTGLLGWGGTEGGGARVRGLLYAVYRALVAIVTAHVRPGSGGEFEARRTLTAALGELDCEAAG</sequence>
<feature type="compositionally biased region" description="Low complexity" evidence="1">
    <location>
        <begin position="18"/>
        <end position="48"/>
    </location>
</feature>
<dbReference type="OrthoDB" id="5210591at2759"/>
<keyword evidence="3" id="KW-1185">Reference proteome</keyword>
<name>A0A6G1HWG3_9PEZI</name>
<evidence type="ECO:0000313" key="2">
    <source>
        <dbReference type="EMBL" id="KAF2400075.1"/>
    </source>
</evidence>
<feature type="region of interest" description="Disordered" evidence="1">
    <location>
        <begin position="18"/>
        <end position="58"/>
    </location>
</feature>
<organism evidence="2 3">
    <name type="scientific">Trichodelitschia bisporula</name>
    <dbReference type="NCBI Taxonomy" id="703511"/>
    <lineage>
        <taxon>Eukaryota</taxon>
        <taxon>Fungi</taxon>
        <taxon>Dikarya</taxon>
        <taxon>Ascomycota</taxon>
        <taxon>Pezizomycotina</taxon>
        <taxon>Dothideomycetes</taxon>
        <taxon>Dothideomycetes incertae sedis</taxon>
        <taxon>Phaeotrichales</taxon>
        <taxon>Phaeotrichaceae</taxon>
        <taxon>Trichodelitschia</taxon>
    </lineage>
</organism>
<protein>
    <recommendedName>
        <fullName evidence="4">Aminoglycoside phosphotransferase domain-containing protein</fullName>
    </recommendedName>
</protein>
<gene>
    <name evidence="2" type="ORF">EJ06DRAFT_582640</name>
</gene>
<dbReference type="AlphaFoldDB" id="A0A6G1HWG3"/>
<dbReference type="Proteomes" id="UP000799640">
    <property type="component" value="Unassembled WGS sequence"/>
</dbReference>
<evidence type="ECO:0000256" key="1">
    <source>
        <dbReference type="SAM" id="MobiDB-lite"/>
    </source>
</evidence>
<evidence type="ECO:0008006" key="4">
    <source>
        <dbReference type="Google" id="ProtNLM"/>
    </source>
</evidence>
<reference evidence="2" key="1">
    <citation type="journal article" date="2020" name="Stud. Mycol.">
        <title>101 Dothideomycetes genomes: a test case for predicting lifestyles and emergence of pathogens.</title>
        <authorList>
            <person name="Haridas S."/>
            <person name="Albert R."/>
            <person name="Binder M."/>
            <person name="Bloem J."/>
            <person name="Labutti K."/>
            <person name="Salamov A."/>
            <person name="Andreopoulos B."/>
            <person name="Baker S."/>
            <person name="Barry K."/>
            <person name="Bills G."/>
            <person name="Bluhm B."/>
            <person name="Cannon C."/>
            <person name="Castanera R."/>
            <person name="Culley D."/>
            <person name="Daum C."/>
            <person name="Ezra D."/>
            <person name="Gonzalez J."/>
            <person name="Henrissat B."/>
            <person name="Kuo A."/>
            <person name="Liang C."/>
            <person name="Lipzen A."/>
            <person name="Lutzoni F."/>
            <person name="Magnuson J."/>
            <person name="Mondo S."/>
            <person name="Nolan M."/>
            <person name="Ohm R."/>
            <person name="Pangilinan J."/>
            <person name="Park H.-J."/>
            <person name="Ramirez L."/>
            <person name="Alfaro M."/>
            <person name="Sun H."/>
            <person name="Tritt A."/>
            <person name="Yoshinaga Y."/>
            <person name="Zwiers L.-H."/>
            <person name="Turgeon B."/>
            <person name="Goodwin S."/>
            <person name="Spatafora J."/>
            <person name="Crous P."/>
            <person name="Grigoriev I."/>
        </authorList>
    </citation>
    <scope>NUCLEOTIDE SEQUENCE</scope>
    <source>
        <strain evidence="2">CBS 262.69</strain>
    </source>
</reference>
<dbReference type="EMBL" id="ML996696">
    <property type="protein sequence ID" value="KAF2400075.1"/>
    <property type="molecule type" value="Genomic_DNA"/>
</dbReference>
<proteinExistence type="predicted"/>
<evidence type="ECO:0000313" key="3">
    <source>
        <dbReference type="Proteomes" id="UP000799640"/>
    </source>
</evidence>